<dbReference type="EMBL" id="GBXM01019446">
    <property type="protein sequence ID" value="JAH89131.1"/>
    <property type="molecule type" value="Transcribed_RNA"/>
</dbReference>
<accession>A0A0E9WFQ3</accession>
<sequence>MGSVQMFGLKSQSQDISRWQEKKFLSSILIGLCTAHGMLMANQNTRNR</sequence>
<dbReference type="AlphaFoldDB" id="A0A0E9WFQ3"/>
<proteinExistence type="predicted"/>
<protein>
    <submittedName>
        <fullName evidence="1">Uncharacterized protein</fullName>
    </submittedName>
</protein>
<name>A0A0E9WFQ3_ANGAN</name>
<organism evidence="1">
    <name type="scientific">Anguilla anguilla</name>
    <name type="common">European freshwater eel</name>
    <name type="synonym">Muraena anguilla</name>
    <dbReference type="NCBI Taxonomy" id="7936"/>
    <lineage>
        <taxon>Eukaryota</taxon>
        <taxon>Metazoa</taxon>
        <taxon>Chordata</taxon>
        <taxon>Craniata</taxon>
        <taxon>Vertebrata</taxon>
        <taxon>Euteleostomi</taxon>
        <taxon>Actinopterygii</taxon>
        <taxon>Neopterygii</taxon>
        <taxon>Teleostei</taxon>
        <taxon>Anguilliformes</taxon>
        <taxon>Anguillidae</taxon>
        <taxon>Anguilla</taxon>
    </lineage>
</organism>
<reference evidence="1" key="2">
    <citation type="journal article" date="2015" name="Fish Shellfish Immunol.">
        <title>Early steps in the European eel (Anguilla anguilla)-Vibrio vulnificus interaction in the gills: Role of the RtxA13 toxin.</title>
        <authorList>
            <person name="Callol A."/>
            <person name="Pajuelo D."/>
            <person name="Ebbesson L."/>
            <person name="Teles M."/>
            <person name="MacKenzie S."/>
            <person name="Amaro C."/>
        </authorList>
    </citation>
    <scope>NUCLEOTIDE SEQUENCE</scope>
</reference>
<evidence type="ECO:0000313" key="1">
    <source>
        <dbReference type="EMBL" id="JAH89131.1"/>
    </source>
</evidence>
<reference evidence="1" key="1">
    <citation type="submission" date="2014-11" db="EMBL/GenBank/DDBJ databases">
        <authorList>
            <person name="Amaro Gonzalez C."/>
        </authorList>
    </citation>
    <scope>NUCLEOTIDE SEQUENCE</scope>
</reference>